<evidence type="ECO:0000313" key="2">
    <source>
        <dbReference type="Proteomes" id="UP000054018"/>
    </source>
</evidence>
<reference evidence="1 2" key="1">
    <citation type="submission" date="2014-04" db="EMBL/GenBank/DDBJ databases">
        <authorList>
            <consortium name="DOE Joint Genome Institute"/>
            <person name="Kuo A."/>
            <person name="Kohler A."/>
            <person name="Costa M.D."/>
            <person name="Nagy L.G."/>
            <person name="Floudas D."/>
            <person name="Copeland A."/>
            <person name="Barry K.W."/>
            <person name="Cichocki N."/>
            <person name="Veneault-Fourrey C."/>
            <person name="LaButti K."/>
            <person name="Lindquist E.A."/>
            <person name="Lipzen A."/>
            <person name="Lundell T."/>
            <person name="Morin E."/>
            <person name="Murat C."/>
            <person name="Sun H."/>
            <person name="Tunlid A."/>
            <person name="Henrissat B."/>
            <person name="Grigoriev I.V."/>
            <person name="Hibbett D.S."/>
            <person name="Martin F."/>
            <person name="Nordberg H.P."/>
            <person name="Cantor M.N."/>
            <person name="Hua S.X."/>
        </authorList>
    </citation>
    <scope>NUCLEOTIDE SEQUENCE [LARGE SCALE GENOMIC DNA]</scope>
    <source>
        <strain evidence="1 2">441</strain>
    </source>
</reference>
<dbReference type="AlphaFoldDB" id="A0A0C9ZWM5"/>
<protein>
    <submittedName>
        <fullName evidence="1">Unplaced genomic scaffold scaffold_36, whole genome shotgun sequence</fullName>
    </submittedName>
</protein>
<accession>A0A0C9ZWM5</accession>
<name>A0A0C9ZWM5_9AGAM</name>
<evidence type="ECO:0000313" key="1">
    <source>
        <dbReference type="EMBL" id="KIK24028.1"/>
    </source>
</evidence>
<keyword evidence="2" id="KW-1185">Reference proteome</keyword>
<sequence>MDLSVSAPAELHATSTTWQLYHEIACCEASYRLQKDRLALMCDTYVSFHSPLQLTQPPASNSPLRILLLRL</sequence>
<reference evidence="2" key="2">
    <citation type="submission" date="2015-01" db="EMBL/GenBank/DDBJ databases">
        <title>Evolutionary Origins and Diversification of the Mycorrhizal Mutualists.</title>
        <authorList>
            <consortium name="DOE Joint Genome Institute"/>
            <consortium name="Mycorrhizal Genomics Consortium"/>
            <person name="Kohler A."/>
            <person name="Kuo A."/>
            <person name="Nagy L.G."/>
            <person name="Floudas D."/>
            <person name="Copeland A."/>
            <person name="Barry K.W."/>
            <person name="Cichocki N."/>
            <person name="Veneault-Fourrey C."/>
            <person name="LaButti K."/>
            <person name="Lindquist E.A."/>
            <person name="Lipzen A."/>
            <person name="Lundell T."/>
            <person name="Morin E."/>
            <person name="Murat C."/>
            <person name="Riley R."/>
            <person name="Ohm R."/>
            <person name="Sun H."/>
            <person name="Tunlid A."/>
            <person name="Henrissat B."/>
            <person name="Grigoriev I.V."/>
            <person name="Hibbett D.S."/>
            <person name="Martin F."/>
        </authorList>
    </citation>
    <scope>NUCLEOTIDE SEQUENCE [LARGE SCALE GENOMIC DNA]</scope>
    <source>
        <strain evidence="2">441</strain>
    </source>
</reference>
<proteinExistence type="predicted"/>
<gene>
    <name evidence="1" type="ORF">PISMIDRAFT_678508</name>
</gene>
<organism evidence="1 2">
    <name type="scientific">Pisolithus microcarpus 441</name>
    <dbReference type="NCBI Taxonomy" id="765257"/>
    <lineage>
        <taxon>Eukaryota</taxon>
        <taxon>Fungi</taxon>
        <taxon>Dikarya</taxon>
        <taxon>Basidiomycota</taxon>
        <taxon>Agaricomycotina</taxon>
        <taxon>Agaricomycetes</taxon>
        <taxon>Agaricomycetidae</taxon>
        <taxon>Boletales</taxon>
        <taxon>Sclerodermatineae</taxon>
        <taxon>Pisolithaceae</taxon>
        <taxon>Pisolithus</taxon>
    </lineage>
</organism>
<dbReference type="Proteomes" id="UP000054018">
    <property type="component" value="Unassembled WGS sequence"/>
</dbReference>
<dbReference type="HOGENOM" id="CLU_2740996_0_0_1"/>
<dbReference type="EMBL" id="KN833720">
    <property type="protein sequence ID" value="KIK24028.1"/>
    <property type="molecule type" value="Genomic_DNA"/>
</dbReference>